<evidence type="ECO:0000259" key="9">
    <source>
        <dbReference type="Pfam" id="PF14905"/>
    </source>
</evidence>
<keyword evidence="3" id="KW-1134">Transmembrane beta strand</keyword>
<evidence type="ECO:0000256" key="1">
    <source>
        <dbReference type="ARBA" id="ARBA00004571"/>
    </source>
</evidence>
<dbReference type="PANTHER" id="PTHR30069:SF29">
    <property type="entry name" value="HEMOGLOBIN AND HEMOGLOBIN-HAPTOGLOBIN-BINDING PROTEIN 1-RELATED"/>
    <property type="match status" value="1"/>
</dbReference>
<evidence type="ECO:0000256" key="3">
    <source>
        <dbReference type="ARBA" id="ARBA00022452"/>
    </source>
</evidence>
<keyword evidence="6" id="KW-0472">Membrane</keyword>
<organism evidence="10 11">
    <name type="scientific">Chryseobacterium terrae</name>
    <dbReference type="NCBI Taxonomy" id="3163299"/>
    <lineage>
        <taxon>Bacteria</taxon>
        <taxon>Pseudomonadati</taxon>
        <taxon>Bacteroidota</taxon>
        <taxon>Flavobacteriia</taxon>
        <taxon>Flavobacteriales</taxon>
        <taxon>Weeksellaceae</taxon>
        <taxon>Chryseobacterium group</taxon>
        <taxon>Chryseobacterium</taxon>
    </lineage>
</organism>
<dbReference type="InterPro" id="IPR039426">
    <property type="entry name" value="TonB-dep_rcpt-like"/>
</dbReference>
<dbReference type="InterPro" id="IPR041700">
    <property type="entry name" value="OMP_b-brl_3"/>
</dbReference>
<dbReference type="SUPFAM" id="SSF56935">
    <property type="entry name" value="Porins"/>
    <property type="match status" value="1"/>
</dbReference>
<feature type="signal peptide" evidence="8">
    <location>
        <begin position="1"/>
        <end position="18"/>
    </location>
</feature>
<gene>
    <name evidence="10" type="ORF">ABS765_10820</name>
</gene>
<evidence type="ECO:0000256" key="6">
    <source>
        <dbReference type="ARBA" id="ARBA00023136"/>
    </source>
</evidence>
<protein>
    <submittedName>
        <fullName evidence="10">TonB-dependent receptor</fullName>
    </submittedName>
</protein>
<dbReference type="Pfam" id="PF14905">
    <property type="entry name" value="OMP_b-brl_3"/>
    <property type="match status" value="1"/>
</dbReference>
<dbReference type="EMBL" id="JBELPY010000006">
    <property type="protein sequence ID" value="MFL9834519.1"/>
    <property type="molecule type" value="Genomic_DNA"/>
</dbReference>
<reference evidence="10 11" key="1">
    <citation type="submission" date="2024-06" db="EMBL/GenBank/DDBJ databases">
        <authorList>
            <person name="Kaempfer P."/>
            <person name="Viver T."/>
        </authorList>
    </citation>
    <scope>NUCLEOTIDE SEQUENCE [LARGE SCALE GENOMIC DNA]</scope>
    <source>
        <strain evidence="10 11">ST-37</strain>
    </source>
</reference>
<evidence type="ECO:0000313" key="11">
    <source>
        <dbReference type="Proteomes" id="UP001629058"/>
    </source>
</evidence>
<comment type="caution">
    <text evidence="10">The sequence shown here is derived from an EMBL/GenBank/DDBJ whole genome shotgun (WGS) entry which is preliminary data.</text>
</comment>
<evidence type="ECO:0000256" key="2">
    <source>
        <dbReference type="ARBA" id="ARBA00022448"/>
    </source>
</evidence>
<feature type="domain" description="Outer membrane protein beta-barrel" evidence="9">
    <location>
        <begin position="296"/>
        <end position="746"/>
    </location>
</feature>
<dbReference type="Proteomes" id="UP001629058">
    <property type="component" value="Unassembled WGS sequence"/>
</dbReference>
<accession>A0ABW8Y346</accession>
<evidence type="ECO:0000256" key="4">
    <source>
        <dbReference type="ARBA" id="ARBA00022692"/>
    </source>
</evidence>
<keyword evidence="10" id="KW-0675">Receptor</keyword>
<dbReference type="Gene3D" id="2.40.170.20">
    <property type="entry name" value="TonB-dependent receptor, beta-barrel domain"/>
    <property type="match status" value="1"/>
</dbReference>
<dbReference type="PANTHER" id="PTHR30069">
    <property type="entry name" value="TONB-DEPENDENT OUTER MEMBRANE RECEPTOR"/>
    <property type="match status" value="1"/>
</dbReference>
<keyword evidence="4" id="KW-0812">Transmembrane</keyword>
<feature type="chain" id="PRO_5046363494" evidence="8">
    <location>
        <begin position="19"/>
        <end position="771"/>
    </location>
</feature>
<dbReference type="RefSeq" id="WP_408090392.1">
    <property type="nucleotide sequence ID" value="NZ_JBELPY010000006.1"/>
</dbReference>
<dbReference type="InterPro" id="IPR036942">
    <property type="entry name" value="Beta-barrel_TonB_sf"/>
</dbReference>
<sequence>MKTQIFIAALFLSGFTFAQEKKSDSVKTQKIEEVVLKKQVFKKQSDRFVYDVAASPIAKGNTTFDLLRQTPLLSTTDDKTFKIVGKNSVLVYINGRKSNMDAESLVQFLKNTPAENIQKIEVITVPGSEFQVEASDGIINIVLKKKMSDGLNGNMRMSNSQNKYNGSSASFSANYRKDKLGISANLYGGDNIQAQHYVLRNGNNLSSNESTGNIDDPNQYIGGYLNFDYQLTDKSNLALSWNSNANKSYNSTVNLFNTIRVFDEDTQVFNTNYTNSRNKEDARSYNNSVNLNYELKTDSLGSKLNVNAAYLNYKRFQFTDNKTFLADYAGNNTTLIPSQTIIQNLPQIINNFSGTIDYIQKFKNNFTIAVGGNFNKTKTDNDTKNTTTVYDIDGNPAELFDSNGNSIDNPKYEPNHFIYDENIYGAYLTLEKKFSDKFSGKIGTRYEITNSLGTSDNATEEYRKIERNYNNLLPYLSINYAINDKNNISYAFSSRMRRPSFWELNPVRNILTENNYTQNNPFVKASSTYNQELTYMYKSSYFLILNHSYFKDVITQVPLQGYAKSMDGKISEQNVLRYIRTNFGDKQEMSAMVGIQKTFFKQYLTMNFNVGVQHNVNNGSLAVDPTNGDIFLDKDGKEIVYRNNIKSTSILIQTNNTIRLDKKKTWFLGVNYFFVDKQQIELGMLKNLMSLDLSIKKNWNDWTFALNLNDVLRTNIVEIEDYQANGNYNYVRNDQFRRGGTFSITYNFGNQKVKKVRNIEGASDDIKSRTR</sequence>
<evidence type="ECO:0000256" key="7">
    <source>
        <dbReference type="ARBA" id="ARBA00023237"/>
    </source>
</evidence>
<keyword evidence="7" id="KW-0998">Cell outer membrane</keyword>
<comment type="subcellular location">
    <subcellularLocation>
        <location evidence="1">Cell outer membrane</location>
        <topology evidence="1">Multi-pass membrane protein</topology>
    </subcellularLocation>
</comment>
<name>A0ABW8Y346_9FLAO</name>
<evidence type="ECO:0000256" key="8">
    <source>
        <dbReference type="SAM" id="SignalP"/>
    </source>
</evidence>
<proteinExistence type="predicted"/>
<keyword evidence="2" id="KW-0813">Transport</keyword>
<evidence type="ECO:0000313" key="10">
    <source>
        <dbReference type="EMBL" id="MFL9834519.1"/>
    </source>
</evidence>
<evidence type="ECO:0000256" key="5">
    <source>
        <dbReference type="ARBA" id="ARBA00022729"/>
    </source>
</evidence>
<keyword evidence="5 8" id="KW-0732">Signal</keyword>
<keyword evidence="11" id="KW-1185">Reference proteome</keyword>
<dbReference type="Gene3D" id="2.170.130.10">
    <property type="entry name" value="TonB-dependent receptor, plug domain"/>
    <property type="match status" value="1"/>
</dbReference>
<dbReference type="InterPro" id="IPR037066">
    <property type="entry name" value="Plug_dom_sf"/>
</dbReference>